<evidence type="ECO:0000313" key="2">
    <source>
        <dbReference type="Proteomes" id="UP000585050"/>
    </source>
</evidence>
<dbReference type="Proteomes" id="UP000585050">
    <property type="component" value="Unassembled WGS sequence"/>
</dbReference>
<dbReference type="EMBL" id="JABAIL010000003">
    <property type="protein sequence ID" value="NLR91644.1"/>
    <property type="molecule type" value="Genomic_DNA"/>
</dbReference>
<dbReference type="Gene3D" id="3.20.20.140">
    <property type="entry name" value="Metal-dependent hydrolases"/>
    <property type="match status" value="1"/>
</dbReference>
<reference evidence="1 2" key="1">
    <citation type="submission" date="2020-04" db="EMBL/GenBank/DDBJ databases">
        <title>Flammeovirga sp. SR4, a novel species isolated from seawater.</title>
        <authorList>
            <person name="Wang X."/>
        </authorList>
    </citation>
    <scope>NUCLEOTIDE SEQUENCE [LARGE SCALE GENOMIC DNA]</scope>
    <source>
        <strain evidence="1 2">SR4</strain>
    </source>
</reference>
<comment type="caution">
    <text evidence="1">The sequence shown here is derived from an EMBL/GenBank/DDBJ whole genome shotgun (WGS) entry which is preliminary data.</text>
</comment>
<dbReference type="InterPro" id="IPR032466">
    <property type="entry name" value="Metal_Hydrolase"/>
</dbReference>
<evidence type="ECO:0000313" key="1">
    <source>
        <dbReference type="EMBL" id="NLR91644.1"/>
    </source>
</evidence>
<dbReference type="AlphaFoldDB" id="A0A7X8SJZ9"/>
<protein>
    <recommendedName>
        <fullName evidence="3">Membrane dipeptidase (Peptidase family M19)</fullName>
    </recommendedName>
</protein>
<proteinExistence type="predicted"/>
<accession>A0A7X8SJZ9</accession>
<dbReference type="RefSeq" id="WP_168882360.1">
    <property type="nucleotide sequence ID" value="NZ_JABAIL010000003.1"/>
</dbReference>
<evidence type="ECO:0008006" key="3">
    <source>
        <dbReference type="Google" id="ProtNLM"/>
    </source>
</evidence>
<sequence>MTKFADFHIHLSLKHLINKGEEGRKDIWDSIRYNPSKHKPKRASSDKYDQSDLSLLVDENVKMAVIALHPVEVIVRKSWVNRLIGKFIFGFELDRLKKWAQDSVKSFSILNRELEVVFSLPDKDDYRKNFPSHLAKGNRRAIFPTNADELNDEETTKLFLSVEGAHALSNLPFEAQGEELEKEVLKNLHHLQYERNIPIFSLTLCHFANNYLFKQSWALPLPKVVDFLKIPGKDLLESQEEPINKHGLKVIDQCLDPSKGKRILIDTKHLHIDARYVYYQLLLDKGPNPLDTSENPSEYYAPIIASHSGVSGMRNKEEALQVGRAKREGHKNKYQRFNPWEINICDEELPIIMKSKGMIGISLDQRILGTENNDYVKAVCNHLKDKYGKVTWRKMGKAKRTEMIHAALFLDNLLYIVHKMGSEKAWDCICIGSDFDGVIDPIDCCPTVSYFSSFEKLLVDDFDKLRYKAEEEIYIPNGKSLQTLFRGVFYDNLERFIKDNFCCLPSSVPLESIS</sequence>
<dbReference type="SUPFAM" id="SSF51556">
    <property type="entry name" value="Metallo-dependent hydrolases"/>
    <property type="match status" value="1"/>
</dbReference>
<name>A0A7X8SJZ9_9BACT</name>
<organism evidence="1 2">
    <name type="scientific">Flammeovirga agarivorans</name>
    <dbReference type="NCBI Taxonomy" id="2726742"/>
    <lineage>
        <taxon>Bacteria</taxon>
        <taxon>Pseudomonadati</taxon>
        <taxon>Bacteroidota</taxon>
        <taxon>Cytophagia</taxon>
        <taxon>Cytophagales</taxon>
        <taxon>Flammeovirgaceae</taxon>
        <taxon>Flammeovirga</taxon>
    </lineage>
</organism>
<gene>
    <name evidence="1" type="ORF">HGP29_10530</name>
</gene>
<keyword evidence="2" id="KW-1185">Reference proteome</keyword>